<protein>
    <submittedName>
        <fullName evidence="7">MarR family transcriptional regulator</fullName>
    </submittedName>
</protein>
<reference evidence="7 8" key="1">
    <citation type="submission" date="2019-11" db="EMBL/GenBank/DDBJ databases">
        <title>Draft genome sequence of Paludibacterium sp. dN18-1.</title>
        <authorList>
            <person name="Im W.-T."/>
        </authorList>
    </citation>
    <scope>NUCLEOTIDE SEQUENCE [LARGE SCALE GENOMIC DNA]</scope>
    <source>
        <strain evidence="8">dN 18-1</strain>
    </source>
</reference>
<feature type="domain" description="HTH marR-type" evidence="6">
    <location>
        <begin position="8"/>
        <end position="142"/>
    </location>
</feature>
<dbReference type="AlphaFoldDB" id="A0A844GE03"/>
<dbReference type="InterPro" id="IPR036388">
    <property type="entry name" value="WH-like_DNA-bd_sf"/>
</dbReference>
<dbReference type="GO" id="GO:0003677">
    <property type="term" value="F:DNA binding"/>
    <property type="evidence" value="ECO:0007669"/>
    <property type="project" value="UniProtKB-KW"/>
</dbReference>
<dbReference type="InterPro" id="IPR055166">
    <property type="entry name" value="Transc_reg_Sar_Rot_HTH"/>
</dbReference>
<dbReference type="PROSITE" id="PS50995">
    <property type="entry name" value="HTH_MARR_2"/>
    <property type="match status" value="1"/>
</dbReference>
<dbReference type="InterPro" id="IPR039422">
    <property type="entry name" value="MarR/SlyA-like"/>
</dbReference>
<dbReference type="GO" id="GO:0006950">
    <property type="term" value="P:response to stress"/>
    <property type="evidence" value="ECO:0007669"/>
    <property type="project" value="TreeGrafter"/>
</dbReference>
<evidence type="ECO:0000256" key="2">
    <source>
        <dbReference type="ARBA" id="ARBA00022490"/>
    </source>
</evidence>
<organism evidence="7 8">
    <name type="scientific">Paludibacterium denitrificans</name>
    <dbReference type="NCBI Taxonomy" id="2675226"/>
    <lineage>
        <taxon>Bacteria</taxon>
        <taxon>Pseudomonadati</taxon>
        <taxon>Pseudomonadota</taxon>
        <taxon>Betaproteobacteria</taxon>
        <taxon>Neisseriales</taxon>
        <taxon>Chromobacteriaceae</taxon>
        <taxon>Paludibacterium</taxon>
    </lineage>
</organism>
<dbReference type="PRINTS" id="PR00598">
    <property type="entry name" value="HTHMARR"/>
</dbReference>
<dbReference type="GO" id="GO:0005737">
    <property type="term" value="C:cytoplasm"/>
    <property type="evidence" value="ECO:0007669"/>
    <property type="project" value="UniProtKB-SubCell"/>
</dbReference>
<dbReference type="EMBL" id="WLYX01000001">
    <property type="protein sequence ID" value="MTD33550.1"/>
    <property type="molecule type" value="Genomic_DNA"/>
</dbReference>
<evidence type="ECO:0000256" key="3">
    <source>
        <dbReference type="ARBA" id="ARBA00023015"/>
    </source>
</evidence>
<evidence type="ECO:0000256" key="4">
    <source>
        <dbReference type="ARBA" id="ARBA00023125"/>
    </source>
</evidence>
<dbReference type="Gene3D" id="1.10.10.10">
    <property type="entry name" value="Winged helix-like DNA-binding domain superfamily/Winged helix DNA-binding domain"/>
    <property type="match status" value="1"/>
</dbReference>
<sequence>MNEWLKLDNQLCFALYATSRAMTQAYQPLLEPLGLTYPQYLVMLVLWEQDGVSVKQLGERLMLDSGTLTPLLKRMEMSGWLSRRRAQDDERRVDIFLTDAGRALRHAALAVPQQLSRKYADPANPELTQVRELRDTLRELLTLLRQAPANPEG</sequence>
<keyword evidence="4" id="KW-0238">DNA-binding</keyword>
<keyword evidence="8" id="KW-1185">Reference proteome</keyword>
<dbReference type="SUPFAM" id="SSF46785">
    <property type="entry name" value="Winged helix' DNA-binding domain"/>
    <property type="match status" value="1"/>
</dbReference>
<evidence type="ECO:0000256" key="5">
    <source>
        <dbReference type="ARBA" id="ARBA00023163"/>
    </source>
</evidence>
<dbReference type="RefSeq" id="WP_280954963.1">
    <property type="nucleotide sequence ID" value="NZ_WLYX01000001.1"/>
</dbReference>
<keyword evidence="5" id="KW-0804">Transcription</keyword>
<dbReference type="PANTHER" id="PTHR33164">
    <property type="entry name" value="TRANSCRIPTIONAL REGULATOR, MARR FAMILY"/>
    <property type="match status" value="1"/>
</dbReference>
<evidence type="ECO:0000313" key="8">
    <source>
        <dbReference type="Proteomes" id="UP000446658"/>
    </source>
</evidence>
<comment type="caution">
    <text evidence="7">The sequence shown here is derived from an EMBL/GenBank/DDBJ whole genome shotgun (WGS) entry which is preliminary data.</text>
</comment>
<dbReference type="Pfam" id="PF22381">
    <property type="entry name" value="Staph_reg_Sar_Rot"/>
    <property type="match status" value="1"/>
</dbReference>
<comment type="subcellular location">
    <subcellularLocation>
        <location evidence="1">Cytoplasm</location>
    </subcellularLocation>
</comment>
<dbReference type="GO" id="GO:0003700">
    <property type="term" value="F:DNA-binding transcription factor activity"/>
    <property type="evidence" value="ECO:0007669"/>
    <property type="project" value="InterPro"/>
</dbReference>
<proteinExistence type="predicted"/>
<dbReference type="FunFam" id="1.10.10.10:FF:000163">
    <property type="entry name" value="MarR family transcriptional regulator"/>
    <property type="match status" value="1"/>
</dbReference>
<accession>A0A844GE03</accession>
<dbReference type="PANTHER" id="PTHR33164:SF5">
    <property type="entry name" value="ORGANIC HYDROPEROXIDE RESISTANCE TRANSCRIPTIONAL REGULATOR"/>
    <property type="match status" value="1"/>
</dbReference>
<evidence type="ECO:0000313" key="7">
    <source>
        <dbReference type="EMBL" id="MTD33550.1"/>
    </source>
</evidence>
<evidence type="ECO:0000259" key="6">
    <source>
        <dbReference type="PROSITE" id="PS50995"/>
    </source>
</evidence>
<dbReference type="InterPro" id="IPR036390">
    <property type="entry name" value="WH_DNA-bd_sf"/>
</dbReference>
<keyword evidence="2" id="KW-0963">Cytoplasm</keyword>
<dbReference type="SMART" id="SM00347">
    <property type="entry name" value="HTH_MARR"/>
    <property type="match status" value="1"/>
</dbReference>
<gene>
    <name evidence="7" type="ORF">GKE73_12365</name>
</gene>
<keyword evidence="3" id="KW-0805">Transcription regulation</keyword>
<dbReference type="Proteomes" id="UP000446658">
    <property type="component" value="Unassembled WGS sequence"/>
</dbReference>
<name>A0A844GE03_9NEIS</name>
<dbReference type="InterPro" id="IPR000835">
    <property type="entry name" value="HTH_MarR-typ"/>
</dbReference>
<evidence type="ECO:0000256" key="1">
    <source>
        <dbReference type="ARBA" id="ARBA00004496"/>
    </source>
</evidence>